<feature type="domain" description="J" evidence="1">
    <location>
        <begin position="165"/>
        <end position="222"/>
    </location>
</feature>
<accession>A0A258HPJ9</accession>
<dbReference type="Proteomes" id="UP000216147">
    <property type="component" value="Unassembled WGS sequence"/>
</dbReference>
<dbReference type="AlphaFoldDB" id="A0A258HPJ9"/>
<gene>
    <name evidence="2" type="ORF">B7Y86_02175</name>
</gene>
<dbReference type="InterPro" id="IPR001623">
    <property type="entry name" value="DnaJ_domain"/>
</dbReference>
<dbReference type="CDD" id="cd06257">
    <property type="entry name" value="DnaJ"/>
    <property type="match status" value="1"/>
</dbReference>
<proteinExistence type="predicted"/>
<dbReference type="SMART" id="SM00271">
    <property type="entry name" value="DnaJ"/>
    <property type="match status" value="1"/>
</dbReference>
<dbReference type="EMBL" id="NCEQ01000002">
    <property type="protein sequence ID" value="OYX58517.1"/>
    <property type="molecule type" value="Genomic_DNA"/>
</dbReference>
<dbReference type="InterPro" id="IPR036869">
    <property type="entry name" value="J_dom_sf"/>
</dbReference>
<protein>
    <submittedName>
        <fullName evidence="2">Molecular chaperone DnaJ</fullName>
    </submittedName>
</protein>
<evidence type="ECO:0000313" key="3">
    <source>
        <dbReference type="Proteomes" id="UP000216147"/>
    </source>
</evidence>
<sequence length="224" mass="25076">MPASFDYKPRFKDMRIKPPKAGEAEAAADVLHLKPGEKPCDWPDCLKAATARAPKSRERLNDFYDFCQPHAAEYNKSWNFYAGMNEAQVRAAKENEAMTGGRPTWEMKAGKNSREAAAFASKMGTTRAEGAAGSWQDSFGLFGRRVREQAVNEEDTLRIGKLERQALADLDLDLRTDKAGIKARYHELLKRFHPDLNQGDRGAEAKLQRVIKAYKTLKKAGLAS</sequence>
<dbReference type="SUPFAM" id="SSF46565">
    <property type="entry name" value="Chaperone J-domain"/>
    <property type="match status" value="1"/>
</dbReference>
<evidence type="ECO:0000313" key="2">
    <source>
        <dbReference type="EMBL" id="OYX58517.1"/>
    </source>
</evidence>
<reference evidence="2 3" key="1">
    <citation type="submission" date="2017-03" db="EMBL/GenBank/DDBJ databases">
        <title>Lifting the veil on microbial sulfur biogeochemistry in mining wastewaters.</title>
        <authorList>
            <person name="Kantor R.S."/>
            <person name="Colenbrander Nelson T."/>
            <person name="Marshall S."/>
            <person name="Bennett D."/>
            <person name="Apte S."/>
            <person name="Camacho D."/>
            <person name="Thomas B.C."/>
            <person name="Warren L.A."/>
            <person name="Banfield J.F."/>
        </authorList>
    </citation>
    <scope>NUCLEOTIDE SEQUENCE [LARGE SCALE GENOMIC DNA]</scope>
    <source>
        <strain evidence="2">32-68-21</strain>
    </source>
</reference>
<name>A0A258HPJ9_9CAUL</name>
<organism evidence="2 3">
    <name type="scientific">Brevundimonas subvibrioides</name>
    <dbReference type="NCBI Taxonomy" id="74313"/>
    <lineage>
        <taxon>Bacteria</taxon>
        <taxon>Pseudomonadati</taxon>
        <taxon>Pseudomonadota</taxon>
        <taxon>Alphaproteobacteria</taxon>
        <taxon>Caulobacterales</taxon>
        <taxon>Caulobacteraceae</taxon>
        <taxon>Brevundimonas</taxon>
    </lineage>
</organism>
<dbReference type="Pfam" id="PF00226">
    <property type="entry name" value="DnaJ"/>
    <property type="match status" value="1"/>
</dbReference>
<evidence type="ECO:0000259" key="1">
    <source>
        <dbReference type="PROSITE" id="PS50076"/>
    </source>
</evidence>
<dbReference type="Gene3D" id="1.10.287.110">
    <property type="entry name" value="DnaJ domain"/>
    <property type="match status" value="1"/>
</dbReference>
<comment type="caution">
    <text evidence="2">The sequence shown here is derived from an EMBL/GenBank/DDBJ whole genome shotgun (WGS) entry which is preliminary data.</text>
</comment>
<dbReference type="PROSITE" id="PS50076">
    <property type="entry name" value="DNAJ_2"/>
    <property type="match status" value="1"/>
</dbReference>